<evidence type="ECO:0000313" key="3">
    <source>
        <dbReference type="EMBL" id="EMR62287.1"/>
    </source>
</evidence>
<dbReference type="PANTHER" id="PTHR33387">
    <property type="entry name" value="RMLC-LIKE JELLY ROLL FOLD PROTEIN"/>
    <property type="match status" value="1"/>
</dbReference>
<dbReference type="PANTHER" id="PTHR33387:SF3">
    <property type="entry name" value="DUF985 DOMAIN-CONTAINING PROTEIN"/>
    <property type="match status" value="1"/>
</dbReference>
<name>M7SDP1_EUTLA</name>
<gene>
    <name evidence="3" type="ORF">UCREL1_10779</name>
</gene>
<dbReference type="AlphaFoldDB" id="M7SDP1"/>
<dbReference type="InterPro" id="IPR014710">
    <property type="entry name" value="RmlC-like_jellyroll"/>
</dbReference>
<dbReference type="Proteomes" id="UP000012174">
    <property type="component" value="Unassembled WGS sequence"/>
</dbReference>
<keyword evidence="4" id="KW-1185">Reference proteome</keyword>
<evidence type="ECO:0000313" key="4">
    <source>
        <dbReference type="Proteomes" id="UP000012174"/>
    </source>
</evidence>
<dbReference type="CDD" id="cd06121">
    <property type="entry name" value="cupin_YML079wp"/>
    <property type="match status" value="1"/>
</dbReference>
<dbReference type="KEGG" id="ela:UCREL1_10779"/>
<reference evidence="4" key="1">
    <citation type="journal article" date="2013" name="Genome Announc.">
        <title>Draft genome sequence of the grapevine dieback fungus Eutypa lata UCR-EL1.</title>
        <authorList>
            <person name="Blanco-Ulate B."/>
            <person name="Rolshausen P.E."/>
            <person name="Cantu D."/>
        </authorList>
    </citation>
    <scope>NUCLEOTIDE SEQUENCE [LARGE SCALE GENOMIC DNA]</scope>
    <source>
        <strain evidence="4">UCR-EL1</strain>
    </source>
</reference>
<dbReference type="EMBL" id="KB707455">
    <property type="protein sequence ID" value="EMR62287.1"/>
    <property type="molecule type" value="Genomic_DNA"/>
</dbReference>
<dbReference type="SUPFAM" id="SSF51182">
    <property type="entry name" value="RmlC-like cupins"/>
    <property type="match status" value="1"/>
</dbReference>
<organism evidence="3 4">
    <name type="scientific">Eutypa lata (strain UCR-EL1)</name>
    <name type="common">Grapevine dieback disease fungus</name>
    <name type="synonym">Eutypa armeniacae</name>
    <dbReference type="NCBI Taxonomy" id="1287681"/>
    <lineage>
        <taxon>Eukaryota</taxon>
        <taxon>Fungi</taxon>
        <taxon>Dikarya</taxon>
        <taxon>Ascomycota</taxon>
        <taxon>Pezizomycotina</taxon>
        <taxon>Sordariomycetes</taxon>
        <taxon>Xylariomycetidae</taxon>
        <taxon>Xylariales</taxon>
        <taxon>Diatrypaceae</taxon>
        <taxon>Eutypa</taxon>
    </lineage>
</organism>
<protein>
    <submittedName>
        <fullName evidence="3">Putative cupin family protein</fullName>
    </submittedName>
</protein>
<dbReference type="eggNOG" id="ENOG502RM2D">
    <property type="taxonomic scope" value="Eukaryota"/>
</dbReference>
<dbReference type="InterPro" id="IPR009327">
    <property type="entry name" value="Cupin_DUF985"/>
</dbReference>
<sequence>MLLKPHLTIPLCALAANTAIAASLPPSSAPPTTNEIRAYASSYDDPATAAGSSPSATNSQQHTAQEVISLLNLTTSSEKGYFYETFRDAALVPGTNRSVSTAIYYLLEGADEFSYWHRVDAAEAWHWYAGAPLSLYLALDDGTPVREHVLGNDLFGDQTGQVQQRPQAVVAKDEWQRARSWGDWSLVGTTGE</sequence>
<feature type="domain" description="DUF985" evidence="2">
    <location>
        <begin position="65"/>
        <end position="190"/>
    </location>
</feature>
<proteinExistence type="predicted"/>
<dbReference type="OrthoDB" id="6614653at2759"/>
<feature type="signal peptide" evidence="1">
    <location>
        <begin position="1"/>
        <end position="21"/>
    </location>
</feature>
<accession>M7SDP1</accession>
<dbReference type="HOGENOM" id="CLU_1415162_0_0_1"/>
<evidence type="ECO:0000256" key="1">
    <source>
        <dbReference type="SAM" id="SignalP"/>
    </source>
</evidence>
<dbReference type="Gene3D" id="2.60.120.10">
    <property type="entry name" value="Jelly Rolls"/>
    <property type="match status" value="1"/>
</dbReference>
<dbReference type="OMA" id="ENECPIT"/>
<dbReference type="Pfam" id="PF06172">
    <property type="entry name" value="Cupin_5"/>
    <property type="match status" value="1"/>
</dbReference>
<dbReference type="InterPro" id="IPR011051">
    <property type="entry name" value="RmlC_Cupin_sf"/>
</dbReference>
<feature type="chain" id="PRO_5004084676" evidence="1">
    <location>
        <begin position="22"/>
        <end position="192"/>
    </location>
</feature>
<keyword evidence="1" id="KW-0732">Signal</keyword>
<dbReference type="InterPro" id="IPR039935">
    <property type="entry name" value="YML079W-like"/>
</dbReference>
<evidence type="ECO:0000259" key="2">
    <source>
        <dbReference type="Pfam" id="PF06172"/>
    </source>
</evidence>